<feature type="domain" description="Endonuclease/exonuclease/phosphatase" evidence="2">
    <location>
        <begin position="33"/>
        <end position="369"/>
    </location>
</feature>
<keyword evidence="4" id="KW-1185">Reference proteome</keyword>
<dbReference type="GO" id="GO:0006506">
    <property type="term" value="P:GPI anchor biosynthetic process"/>
    <property type="evidence" value="ECO:0007669"/>
    <property type="project" value="TreeGrafter"/>
</dbReference>
<dbReference type="GO" id="GO:0004527">
    <property type="term" value="F:exonuclease activity"/>
    <property type="evidence" value="ECO:0007669"/>
    <property type="project" value="UniProtKB-KW"/>
</dbReference>
<dbReference type="RefSeq" id="WP_068261041.1">
    <property type="nucleotide sequence ID" value="NZ_LWSK01000022.1"/>
</dbReference>
<keyword evidence="3" id="KW-0255">Endonuclease</keyword>
<organism evidence="3 4">
    <name type="scientific">Rubripirellula obstinata</name>
    <dbReference type="NCBI Taxonomy" id="406547"/>
    <lineage>
        <taxon>Bacteria</taxon>
        <taxon>Pseudomonadati</taxon>
        <taxon>Planctomycetota</taxon>
        <taxon>Planctomycetia</taxon>
        <taxon>Pirellulales</taxon>
        <taxon>Pirellulaceae</taxon>
        <taxon>Rubripirellula</taxon>
    </lineage>
</organism>
<dbReference type="InterPro" id="IPR005135">
    <property type="entry name" value="Endo/exonuclease/phosphatase"/>
</dbReference>
<dbReference type="GO" id="GO:0004519">
    <property type="term" value="F:endonuclease activity"/>
    <property type="evidence" value="ECO:0007669"/>
    <property type="project" value="UniProtKB-KW"/>
</dbReference>
<dbReference type="PANTHER" id="PTHR14859">
    <property type="entry name" value="CALCOFLUOR WHITE HYPERSENSITIVE PROTEIN PRECURSOR"/>
    <property type="match status" value="1"/>
</dbReference>
<keyword evidence="3" id="KW-0540">Nuclease</keyword>
<keyword evidence="1" id="KW-0732">Signal</keyword>
<reference evidence="3 4" key="1">
    <citation type="submission" date="2019-08" db="EMBL/GenBank/DDBJ databases">
        <title>Deep-cultivation of Planctomycetes and their phenomic and genomic characterization uncovers novel biology.</title>
        <authorList>
            <person name="Wiegand S."/>
            <person name="Jogler M."/>
            <person name="Boedeker C."/>
            <person name="Pinto D."/>
            <person name="Vollmers J."/>
            <person name="Rivas-Marin E."/>
            <person name="Kohn T."/>
            <person name="Peeters S.H."/>
            <person name="Heuer A."/>
            <person name="Rast P."/>
            <person name="Oberbeckmann S."/>
            <person name="Bunk B."/>
            <person name="Jeske O."/>
            <person name="Meyerdierks A."/>
            <person name="Storesund J.E."/>
            <person name="Kallscheuer N."/>
            <person name="Luecker S."/>
            <person name="Lage O.M."/>
            <person name="Pohl T."/>
            <person name="Merkel B.J."/>
            <person name="Hornburger P."/>
            <person name="Mueller R.-W."/>
            <person name="Bruemmer F."/>
            <person name="Labrenz M."/>
            <person name="Spormann A.M."/>
            <person name="Op Den Camp H."/>
            <person name="Overmann J."/>
            <person name="Amann R."/>
            <person name="Jetten M.S.M."/>
            <person name="Mascher T."/>
            <person name="Medema M.H."/>
            <person name="Devos D.P."/>
            <person name="Kaster A.-K."/>
            <person name="Ovreas L."/>
            <person name="Rohde M."/>
            <person name="Galperin M.Y."/>
            <person name="Jogler C."/>
        </authorList>
    </citation>
    <scope>NUCLEOTIDE SEQUENCE [LARGE SCALE GENOMIC DNA]</scope>
    <source>
        <strain evidence="3 4">LF1</strain>
    </source>
</reference>
<comment type="caution">
    <text evidence="3">The sequence shown here is derived from an EMBL/GenBank/DDBJ whole genome shotgun (WGS) entry which is preliminary data.</text>
</comment>
<evidence type="ECO:0000313" key="4">
    <source>
        <dbReference type="Proteomes" id="UP000322699"/>
    </source>
</evidence>
<evidence type="ECO:0000259" key="2">
    <source>
        <dbReference type="Pfam" id="PF03372"/>
    </source>
</evidence>
<feature type="chain" id="PRO_5022665558" evidence="1">
    <location>
        <begin position="23"/>
        <end position="379"/>
    </location>
</feature>
<dbReference type="AlphaFoldDB" id="A0A5B1CLL7"/>
<dbReference type="EMBL" id="VRLW01000001">
    <property type="protein sequence ID" value="KAA1261978.1"/>
    <property type="molecule type" value="Genomic_DNA"/>
</dbReference>
<keyword evidence="3" id="KW-0378">Hydrolase</keyword>
<dbReference type="InterPro" id="IPR036691">
    <property type="entry name" value="Endo/exonu/phosph_ase_sf"/>
</dbReference>
<dbReference type="SUPFAM" id="SSF56219">
    <property type="entry name" value="DNase I-like"/>
    <property type="match status" value="1"/>
</dbReference>
<protein>
    <submittedName>
        <fullName evidence="3">Endonuclease/Exonuclease/phosphatase family protein</fullName>
    </submittedName>
</protein>
<dbReference type="Gene3D" id="3.60.10.10">
    <property type="entry name" value="Endonuclease/exonuclease/phosphatase"/>
    <property type="match status" value="1"/>
</dbReference>
<proteinExistence type="predicted"/>
<accession>A0A5B1CLL7</accession>
<dbReference type="GO" id="GO:0016020">
    <property type="term" value="C:membrane"/>
    <property type="evidence" value="ECO:0007669"/>
    <property type="project" value="GOC"/>
</dbReference>
<dbReference type="PANTHER" id="PTHR14859:SF1">
    <property type="entry name" value="PGAP2-INTERACTING PROTEIN"/>
    <property type="match status" value="1"/>
</dbReference>
<dbReference type="Pfam" id="PF03372">
    <property type="entry name" value="Exo_endo_phos"/>
    <property type="match status" value="1"/>
</dbReference>
<keyword evidence="3" id="KW-0269">Exonuclease</keyword>
<dbReference type="Proteomes" id="UP000322699">
    <property type="component" value="Unassembled WGS sequence"/>
</dbReference>
<gene>
    <name evidence="3" type="ORF">LF1_45390</name>
</gene>
<evidence type="ECO:0000256" key="1">
    <source>
        <dbReference type="SAM" id="SignalP"/>
    </source>
</evidence>
<evidence type="ECO:0000313" key="3">
    <source>
        <dbReference type="EMBL" id="KAA1261978.1"/>
    </source>
</evidence>
<name>A0A5B1CLL7_9BACT</name>
<dbReference type="InterPro" id="IPR051916">
    <property type="entry name" value="GPI-anchor_lipid_remodeler"/>
</dbReference>
<feature type="signal peptide" evidence="1">
    <location>
        <begin position="1"/>
        <end position="22"/>
    </location>
</feature>
<sequence precursor="true">MKLSIVIAAVLIVCATHCRAIATEPAKPMIRIATYNVSLFDKAEGIVRKRLASGTDKKAAKIAAVIQTVRPDILLLNEIDYDGEGETVKLFAEKFLAKSQRGLDPIDYPYLYAAPSNTGVASEMDLDGDGKTGGPADAWGFGVYPGQYSFAVLSRFPIDESEIRTFQNFRWRDFPDANKPTDPQTGQPYYPSDVWETLRLSSKNHVDVPIQVGDQIIHLLASHPTPPVFDGPEDRNGNRNHDEVQLWNHYISDPNAKWLTDDQGRSGGLIGDASDDPFFVIAGDLNTDPESGDSIQSAIIELTQHKRVQDPKPVRTGDSSSRATASFGPQREMRIDYVLPSSNFLVNDSAVFWPAKADPNYELITATDHRLVWVEVQLP</sequence>